<dbReference type="AlphaFoldDB" id="A0A1W2EWT6"/>
<protein>
    <submittedName>
        <fullName evidence="3">ADP-ribose pyrophosphatase YjhB, NUDIX family</fullName>
    </submittedName>
</protein>
<dbReference type="PROSITE" id="PS51462">
    <property type="entry name" value="NUDIX"/>
    <property type="match status" value="1"/>
</dbReference>
<dbReference type="Proteomes" id="UP000192738">
    <property type="component" value="Unassembled WGS sequence"/>
</dbReference>
<keyword evidence="4" id="KW-1185">Reference proteome</keyword>
<gene>
    <name evidence="3" type="ORF">SAMN04488500_1337</name>
</gene>
<dbReference type="OrthoDB" id="9786141at2"/>
<dbReference type="EMBL" id="FWXI01000033">
    <property type="protein sequence ID" value="SMD14141.1"/>
    <property type="molecule type" value="Genomic_DNA"/>
</dbReference>
<evidence type="ECO:0000313" key="3">
    <source>
        <dbReference type="EMBL" id="SMD14141.1"/>
    </source>
</evidence>
<dbReference type="Gene3D" id="2.20.70.10">
    <property type="match status" value="1"/>
</dbReference>
<evidence type="ECO:0000256" key="1">
    <source>
        <dbReference type="ARBA" id="ARBA00022801"/>
    </source>
</evidence>
<dbReference type="Gene3D" id="3.90.79.10">
    <property type="entry name" value="Nucleoside Triphosphate Pyrophosphohydrolase"/>
    <property type="match status" value="1"/>
</dbReference>
<evidence type="ECO:0000313" key="4">
    <source>
        <dbReference type="Proteomes" id="UP000192738"/>
    </source>
</evidence>
<reference evidence="3 4" key="1">
    <citation type="submission" date="2017-04" db="EMBL/GenBank/DDBJ databases">
        <authorList>
            <person name="Afonso C.L."/>
            <person name="Miller P.J."/>
            <person name="Scott M.A."/>
            <person name="Spackman E."/>
            <person name="Goraichik I."/>
            <person name="Dimitrov K.M."/>
            <person name="Suarez D.L."/>
            <person name="Swayne D.E."/>
        </authorList>
    </citation>
    <scope>NUCLEOTIDE SEQUENCE [LARGE SCALE GENOMIC DNA]</scope>
    <source>
        <strain evidence="3 4">DSM 5090</strain>
    </source>
</reference>
<dbReference type="CDD" id="cd04678">
    <property type="entry name" value="NUDIX_MTH2_Nudt15"/>
    <property type="match status" value="1"/>
</dbReference>
<name>A0A1W2EWT6_9FIRM</name>
<dbReference type="InterPro" id="IPR000086">
    <property type="entry name" value="NUDIX_hydrolase_dom"/>
</dbReference>
<organism evidence="3 4">
    <name type="scientific">Sporomusa malonica</name>
    <dbReference type="NCBI Taxonomy" id="112901"/>
    <lineage>
        <taxon>Bacteria</taxon>
        <taxon>Bacillati</taxon>
        <taxon>Bacillota</taxon>
        <taxon>Negativicutes</taxon>
        <taxon>Selenomonadales</taxon>
        <taxon>Sporomusaceae</taxon>
        <taxon>Sporomusa</taxon>
    </lineage>
</organism>
<dbReference type="PROSITE" id="PS00893">
    <property type="entry name" value="NUDIX_BOX"/>
    <property type="match status" value="1"/>
</dbReference>
<dbReference type="GO" id="GO:0016787">
    <property type="term" value="F:hydrolase activity"/>
    <property type="evidence" value="ECO:0007669"/>
    <property type="project" value="UniProtKB-KW"/>
</dbReference>
<dbReference type="SUPFAM" id="SSF55811">
    <property type="entry name" value="Nudix"/>
    <property type="match status" value="1"/>
</dbReference>
<dbReference type="STRING" id="112901.SAMN04488500_1337"/>
<evidence type="ECO:0000259" key="2">
    <source>
        <dbReference type="PROSITE" id="PS51462"/>
    </source>
</evidence>
<dbReference type="Pfam" id="PF14803">
    <property type="entry name" value="Zn_ribbon_Nudix"/>
    <property type="match status" value="1"/>
</dbReference>
<dbReference type="Pfam" id="PF00293">
    <property type="entry name" value="NUDIX"/>
    <property type="match status" value="1"/>
</dbReference>
<dbReference type="PANTHER" id="PTHR43222:SF2">
    <property type="entry name" value="NUDIX HYDROLASE 23, CHLOROPLASTIC"/>
    <property type="match status" value="1"/>
</dbReference>
<dbReference type="RefSeq" id="WP_084578305.1">
    <property type="nucleotide sequence ID" value="NZ_CP155572.1"/>
</dbReference>
<dbReference type="PANTHER" id="PTHR43222">
    <property type="entry name" value="NUDIX HYDROLASE 23"/>
    <property type="match status" value="1"/>
</dbReference>
<dbReference type="InterPro" id="IPR015797">
    <property type="entry name" value="NUDIX_hydrolase-like_dom_sf"/>
</dbReference>
<keyword evidence="1" id="KW-0378">Hydrolase</keyword>
<accession>A0A1W2EWT6</accession>
<dbReference type="InterPro" id="IPR029401">
    <property type="entry name" value="Nudix_N"/>
</dbReference>
<dbReference type="InterPro" id="IPR020084">
    <property type="entry name" value="NUDIX_hydrolase_CS"/>
</dbReference>
<feature type="domain" description="Nudix hydrolase" evidence="2">
    <location>
        <begin position="37"/>
        <end position="164"/>
    </location>
</feature>
<sequence length="170" mass="18781">MRKQRFHFCPKCGGAVAYRRVGERERLVCGKCAYTIYENPIVGVAAIVRKNGAILLGRRASNASYAGLWCIPCGYVEYDEDIRDAVIREFLEETGLVIEPGRVYTVLSNFHNPSVHTVGVWFMAEIAGGTLCPGDDLDQVAYFSLDAVPDLAFPTDAQVINMLQAEDSNN</sequence>
<proteinExistence type="predicted"/>